<comment type="subunit">
    <text evidence="3">Monomer.</text>
</comment>
<evidence type="ECO:0000256" key="12">
    <source>
        <dbReference type="ARBA" id="ARBA00023288"/>
    </source>
</evidence>
<feature type="signal peptide" evidence="13">
    <location>
        <begin position="1"/>
        <end position="22"/>
    </location>
</feature>
<evidence type="ECO:0000256" key="10">
    <source>
        <dbReference type="ARBA" id="ARBA00023186"/>
    </source>
</evidence>
<comment type="caution">
    <text evidence="14">The sequence shown here is derived from an EMBL/GenBank/DDBJ whole genome shotgun (WGS) entry which is preliminary data.</text>
</comment>
<dbReference type="SUPFAM" id="SSF89392">
    <property type="entry name" value="Prokaryotic lipoproteins and lipoprotein localization factors"/>
    <property type="match status" value="1"/>
</dbReference>
<keyword evidence="7" id="KW-0653">Protein transport</keyword>
<keyword evidence="6 13" id="KW-0732">Signal</keyword>
<dbReference type="Proteomes" id="UP001501523">
    <property type="component" value="Unassembled WGS sequence"/>
</dbReference>
<keyword evidence="12 14" id="KW-0449">Lipoprotein</keyword>
<keyword evidence="15" id="KW-1185">Reference proteome</keyword>
<keyword evidence="8" id="KW-0472">Membrane</keyword>
<keyword evidence="9" id="KW-0564">Palmitate</keyword>
<dbReference type="PROSITE" id="PS51257">
    <property type="entry name" value="PROKAR_LIPOPROTEIN"/>
    <property type="match status" value="1"/>
</dbReference>
<evidence type="ECO:0000256" key="6">
    <source>
        <dbReference type="ARBA" id="ARBA00022729"/>
    </source>
</evidence>
<keyword evidence="10" id="KW-0143">Chaperone</keyword>
<comment type="subcellular location">
    <subcellularLocation>
        <location evidence="1">Cell outer membrane</location>
        <topology evidence="1">Lipid-anchor</topology>
    </subcellularLocation>
</comment>
<gene>
    <name evidence="14" type="primary">lolB</name>
    <name evidence="14" type="ORF">GCM10009105_33760</name>
</gene>
<dbReference type="CDD" id="cd16326">
    <property type="entry name" value="LolB"/>
    <property type="match status" value="1"/>
</dbReference>
<dbReference type="RefSeq" id="WP_343793341.1">
    <property type="nucleotide sequence ID" value="NZ_BAAAEU010000025.1"/>
</dbReference>
<name>A0ABP3U1F8_9GAMM</name>
<keyword evidence="11" id="KW-0998">Cell outer membrane</keyword>
<evidence type="ECO:0000313" key="15">
    <source>
        <dbReference type="Proteomes" id="UP001501523"/>
    </source>
</evidence>
<dbReference type="InterPro" id="IPR029046">
    <property type="entry name" value="LolA/LolB/LppX"/>
</dbReference>
<evidence type="ECO:0000256" key="2">
    <source>
        <dbReference type="ARBA" id="ARBA00009696"/>
    </source>
</evidence>
<evidence type="ECO:0000256" key="3">
    <source>
        <dbReference type="ARBA" id="ARBA00011245"/>
    </source>
</evidence>
<keyword evidence="5" id="KW-0813">Transport</keyword>
<evidence type="ECO:0000256" key="13">
    <source>
        <dbReference type="SAM" id="SignalP"/>
    </source>
</evidence>
<dbReference type="NCBIfam" id="TIGR00548">
    <property type="entry name" value="lolB"/>
    <property type="match status" value="1"/>
</dbReference>
<evidence type="ECO:0000256" key="7">
    <source>
        <dbReference type="ARBA" id="ARBA00022927"/>
    </source>
</evidence>
<evidence type="ECO:0000256" key="1">
    <source>
        <dbReference type="ARBA" id="ARBA00004459"/>
    </source>
</evidence>
<evidence type="ECO:0000256" key="5">
    <source>
        <dbReference type="ARBA" id="ARBA00022448"/>
    </source>
</evidence>
<protein>
    <recommendedName>
        <fullName evidence="4">Outer-membrane lipoprotein LolB</fullName>
    </recommendedName>
</protein>
<evidence type="ECO:0000313" key="14">
    <source>
        <dbReference type="EMBL" id="GAA0722577.1"/>
    </source>
</evidence>
<accession>A0ABP3U1F8</accession>
<organism evidence="14 15">
    <name type="scientific">Dokdonella soli</name>
    <dbReference type="NCBI Taxonomy" id="529810"/>
    <lineage>
        <taxon>Bacteria</taxon>
        <taxon>Pseudomonadati</taxon>
        <taxon>Pseudomonadota</taxon>
        <taxon>Gammaproteobacteria</taxon>
        <taxon>Lysobacterales</taxon>
        <taxon>Rhodanobacteraceae</taxon>
        <taxon>Dokdonella</taxon>
    </lineage>
</organism>
<evidence type="ECO:0000256" key="11">
    <source>
        <dbReference type="ARBA" id="ARBA00023237"/>
    </source>
</evidence>
<evidence type="ECO:0000256" key="9">
    <source>
        <dbReference type="ARBA" id="ARBA00023139"/>
    </source>
</evidence>
<evidence type="ECO:0000256" key="4">
    <source>
        <dbReference type="ARBA" id="ARBA00016202"/>
    </source>
</evidence>
<dbReference type="Pfam" id="PF03550">
    <property type="entry name" value="LolB"/>
    <property type="match status" value="1"/>
</dbReference>
<evidence type="ECO:0000256" key="8">
    <source>
        <dbReference type="ARBA" id="ARBA00023136"/>
    </source>
</evidence>
<feature type="chain" id="PRO_5046026110" description="Outer-membrane lipoprotein LolB" evidence="13">
    <location>
        <begin position="23"/>
        <end position="203"/>
    </location>
</feature>
<proteinExistence type="inferred from homology"/>
<reference evidence="15" key="1">
    <citation type="journal article" date="2019" name="Int. J. Syst. Evol. Microbiol.">
        <title>The Global Catalogue of Microorganisms (GCM) 10K type strain sequencing project: providing services to taxonomists for standard genome sequencing and annotation.</title>
        <authorList>
            <consortium name="The Broad Institute Genomics Platform"/>
            <consortium name="The Broad Institute Genome Sequencing Center for Infectious Disease"/>
            <person name="Wu L."/>
            <person name="Ma J."/>
        </authorList>
    </citation>
    <scope>NUCLEOTIDE SEQUENCE [LARGE SCALE GENOMIC DNA]</scope>
    <source>
        <strain evidence="15">JCM 15421</strain>
    </source>
</reference>
<sequence>MMRRSSPLVALATIALLLAACAGPRVKPQPPDAEALARQAARESALAKHAAWTLHGRLGVSDARDSGSGSLEWTQDGAAFRFSVHAPVTGKTWMLSGDAGHAVLEGLREQPVEGADAAGLLDRELGWHVPVTQLASWVRGLRAPGEARIEFRTDGLPAEIDQDGWKVQYLDYDERRDPPLPSKVFASKGDTRVRLAIRDWTLQ</sequence>
<dbReference type="Gene3D" id="2.50.20.10">
    <property type="entry name" value="Lipoprotein localisation LolA/LolB/LppX"/>
    <property type="match status" value="1"/>
</dbReference>
<comment type="similarity">
    <text evidence="2">Belongs to the LolB family.</text>
</comment>
<dbReference type="InterPro" id="IPR004565">
    <property type="entry name" value="OM_lipoprot_LolB"/>
</dbReference>
<dbReference type="EMBL" id="BAAAEU010000025">
    <property type="protein sequence ID" value="GAA0722577.1"/>
    <property type="molecule type" value="Genomic_DNA"/>
</dbReference>